<reference evidence="3 4" key="1">
    <citation type="submission" date="2021-10" db="EMBL/GenBank/DDBJ databases">
        <title>Anaerobic single-cell dispensing facilitates the cultivation of human gut bacteria.</title>
        <authorList>
            <person name="Afrizal A."/>
        </authorList>
    </citation>
    <scope>NUCLEOTIDE SEQUENCE [LARGE SCALE GENOMIC DNA]</scope>
    <source>
        <strain evidence="3 4">CLA-AA-H224</strain>
    </source>
</reference>
<protein>
    <submittedName>
        <fullName evidence="3">CPBP family intramembrane metalloprotease</fullName>
    </submittedName>
</protein>
<dbReference type="InterPro" id="IPR052710">
    <property type="entry name" value="CAAX_protease"/>
</dbReference>
<evidence type="ECO:0000313" key="4">
    <source>
        <dbReference type="Proteomes" id="UP001198200"/>
    </source>
</evidence>
<keyword evidence="3" id="KW-0378">Hydrolase</keyword>
<dbReference type="InterPro" id="IPR003675">
    <property type="entry name" value="Rce1/LyrA-like_dom"/>
</dbReference>
<dbReference type="Pfam" id="PF02517">
    <property type="entry name" value="Rce1-like"/>
    <property type="match status" value="1"/>
</dbReference>
<dbReference type="PANTHER" id="PTHR36435:SF1">
    <property type="entry name" value="CAAX AMINO TERMINAL PROTEASE FAMILY PROTEIN"/>
    <property type="match status" value="1"/>
</dbReference>
<keyword evidence="1" id="KW-1133">Transmembrane helix</keyword>
<dbReference type="Proteomes" id="UP001198200">
    <property type="component" value="Unassembled WGS sequence"/>
</dbReference>
<feature type="transmembrane region" description="Helical" evidence="1">
    <location>
        <begin position="37"/>
        <end position="56"/>
    </location>
</feature>
<feature type="transmembrane region" description="Helical" evidence="1">
    <location>
        <begin position="194"/>
        <end position="214"/>
    </location>
</feature>
<name>A0AAE3E4A6_9FIRM</name>
<keyword evidence="4" id="KW-1185">Reference proteome</keyword>
<dbReference type="RefSeq" id="WP_308731590.1">
    <property type="nucleotide sequence ID" value="NZ_JAJEQN010000014.1"/>
</dbReference>
<gene>
    <name evidence="3" type="ORF">LKD48_07145</name>
</gene>
<feature type="domain" description="CAAX prenyl protease 2/Lysostaphin resistance protein A-like" evidence="2">
    <location>
        <begin position="115"/>
        <end position="203"/>
    </location>
</feature>
<evidence type="ECO:0000313" key="3">
    <source>
        <dbReference type="EMBL" id="MCC2221413.1"/>
    </source>
</evidence>
<feature type="transmembrane region" description="Helical" evidence="1">
    <location>
        <begin position="116"/>
        <end position="134"/>
    </location>
</feature>
<dbReference type="GO" id="GO:0008237">
    <property type="term" value="F:metallopeptidase activity"/>
    <property type="evidence" value="ECO:0007669"/>
    <property type="project" value="UniProtKB-KW"/>
</dbReference>
<accession>A0AAE3E4A6</accession>
<feature type="transmembrane region" description="Helical" evidence="1">
    <location>
        <begin position="220"/>
        <end position="241"/>
    </location>
</feature>
<keyword evidence="3" id="KW-0482">Metalloprotease</keyword>
<proteinExistence type="predicted"/>
<feature type="transmembrane region" description="Helical" evidence="1">
    <location>
        <begin position="68"/>
        <end position="91"/>
    </location>
</feature>
<keyword evidence="1" id="KW-0812">Transmembrane</keyword>
<sequence length="243" mass="26886">MRYQPLSRRLINLIYPLVIYMAIGMAVLGLYPNGGLMANLIEKVSCIIIMGILFYKDSKQIRWEGKKLSLYSAIIMIIIGICACIGVNMLFELTGLKTIREEDAKNVAKALYSDKLWLQILVVGIAAPVAEELLFRGILYRRMRTWLSVGPSALAALLIFAAVHGNLLQALYAFILGALLVWTYERFAKLTAPIILHVSANLISILVQQSTWLSSYLQTYAVAACIIGFAGTAAGVVYITIHE</sequence>
<keyword evidence="3" id="KW-0645">Protease</keyword>
<feature type="transmembrane region" description="Helical" evidence="1">
    <location>
        <begin position="146"/>
        <end position="164"/>
    </location>
</feature>
<evidence type="ECO:0000259" key="2">
    <source>
        <dbReference type="Pfam" id="PF02517"/>
    </source>
</evidence>
<dbReference type="EMBL" id="JAJEQN010000014">
    <property type="protein sequence ID" value="MCC2221413.1"/>
    <property type="molecule type" value="Genomic_DNA"/>
</dbReference>
<comment type="caution">
    <text evidence="3">The sequence shown here is derived from an EMBL/GenBank/DDBJ whole genome shotgun (WGS) entry which is preliminary data.</text>
</comment>
<feature type="transmembrane region" description="Helical" evidence="1">
    <location>
        <begin position="12"/>
        <end position="31"/>
    </location>
</feature>
<dbReference type="GO" id="GO:0004175">
    <property type="term" value="F:endopeptidase activity"/>
    <property type="evidence" value="ECO:0007669"/>
    <property type="project" value="UniProtKB-ARBA"/>
</dbReference>
<dbReference type="PANTHER" id="PTHR36435">
    <property type="entry name" value="SLR1288 PROTEIN"/>
    <property type="match status" value="1"/>
</dbReference>
<dbReference type="GO" id="GO:0080120">
    <property type="term" value="P:CAAX-box protein maturation"/>
    <property type="evidence" value="ECO:0007669"/>
    <property type="project" value="UniProtKB-ARBA"/>
</dbReference>
<organism evidence="3 4">
    <name type="scientific">Anthropogastromicrobium aceti</name>
    <dbReference type="NCBI Taxonomy" id="2981768"/>
    <lineage>
        <taxon>Bacteria</taxon>
        <taxon>Bacillati</taxon>
        <taxon>Bacillota</taxon>
        <taxon>Clostridia</taxon>
        <taxon>Lachnospirales</taxon>
        <taxon>Lachnospiraceae</taxon>
        <taxon>Anthropogastromicrobium</taxon>
    </lineage>
</organism>
<evidence type="ECO:0000256" key="1">
    <source>
        <dbReference type="SAM" id="Phobius"/>
    </source>
</evidence>
<dbReference type="AlphaFoldDB" id="A0AAE3E4A6"/>
<keyword evidence="1" id="KW-0472">Membrane</keyword>